<gene>
    <name evidence="16" type="ORF">TCLT_LOCUS4538</name>
</gene>
<dbReference type="InterPro" id="IPR001752">
    <property type="entry name" value="Kinesin_motor_dom"/>
</dbReference>
<evidence type="ECO:0000256" key="1">
    <source>
        <dbReference type="ARBA" id="ARBA00004245"/>
    </source>
</evidence>
<dbReference type="InterPro" id="IPR027640">
    <property type="entry name" value="Kinesin-like_fam"/>
</dbReference>
<dbReference type="FunFam" id="3.40.850.10:FF:000011">
    <property type="entry name" value="Kinesin family member 21A"/>
    <property type="match status" value="1"/>
</dbReference>
<evidence type="ECO:0000256" key="14">
    <source>
        <dbReference type="SAM" id="MobiDB-lite"/>
    </source>
</evidence>
<evidence type="ECO:0000256" key="10">
    <source>
        <dbReference type="ARBA" id="ARBA00023212"/>
    </source>
</evidence>
<dbReference type="GO" id="GO:0003777">
    <property type="term" value="F:microtubule motor activity"/>
    <property type="evidence" value="ECO:0007669"/>
    <property type="project" value="InterPro"/>
</dbReference>
<evidence type="ECO:0000256" key="8">
    <source>
        <dbReference type="ARBA" id="ARBA00023054"/>
    </source>
</evidence>
<reference evidence="16 17" key="2">
    <citation type="submission" date="2018-11" db="EMBL/GenBank/DDBJ databases">
        <authorList>
            <consortium name="Pathogen Informatics"/>
        </authorList>
    </citation>
    <scope>NUCLEOTIDE SEQUENCE [LARGE SCALE GENOMIC DNA]</scope>
</reference>
<feature type="coiled-coil region" evidence="13">
    <location>
        <begin position="893"/>
        <end position="941"/>
    </location>
</feature>
<feature type="coiled-coil region" evidence="13">
    <location>
        <begin position="504"/>
        <end position="531"/>
    </location>
</feature>
<accession>A0A0N5CW38</accession>
<dbReference type="PROSITE" id="PS50067">
    <property type="entry name" value="KINESIN_MOTOR_2"/>
    <property type="match status" value="1"/>
</dbReference>
<dbReference type="WBParaSite" id="TCLT_0000454901-mRNA-1">
    <property type="protein sequence ID" value="TCLT_0000454901-mRNA-1"/>
    <property type="gene ID" value="TCLT_0000454901"/>
</dbReference>
<dbReference type="PRINTS" id="PR00380">
    <property type="entry name" value="KINESINHEAVY"/>
</dbReference>
<feature type="coiled-coil region" evidence="13">
    <location>
        <begin position="637"/>
        <end position="762"/>
    </location>
</feature>
<dbReference type="Pfam" id="PF23203">
    <property type="entry name" value="KIF21A"/>
    <property type="match status" value="1"/>
</dbReference>
<evidence type="ECO:0000256" key="6">
    <source>
        <dbReference type="ARBA" id="ARBA00022741"/>
    </source>
</evidence>
<dbReference type="GO" id="GO:0005524">
    <property type="term" value="F:ATP binding"/>
    <property type="evidence" value="ECO:0007669"/>
    <property type="project" value="UniProtKB-UniRule"/>
</dbReference>
<keyword evidence="7 11" id="KW-0067">ATP-binding</keyword>
<evidence type="ECO:0000256" key="11">
    <source>
        <dbReference type="PROSITE-ProRule" id="PRU00283"/>
    </source>
</evidence>
<dbReference type="Proteomes" id="UP000276776">
    <property type="component" value="Unassembled WGS sequence"/>
</dbReference>
<evidence type="ECO:0000256" key="13">
    <source>
        <dbReference type="SAM" id="Coils"/>
    </source>
</evidence>
<dbReference type="PANTHER" id="PTHR47969">
    <property type="entry name" value="CHROMOSOME-ASSOCIATED KINESIN KIF4A-RELATED"/>
    <property type="match status" value="1"/>
</dbReference>
<dbReference type="SUPFAM" id="SSF52540">
    <property type="entry name" value="P-loop containing nucleoside triphosphate hydrolases"/>
    <property type="match status" value="1"/>
</dbReference>
<protein>
    <recommendedName>
        <fullName evidence="12">Kinesin-like protein</fullName>
    </recommendedName>
</protein>
<reference evidence="18" key="1">
    <citation type="submission" date="2017-02" db="UniProtKB">
        <authorList>
            <consortium name="WormBaseParasite"/>
        </authorList>
    </citation>
    <scope>IDENTIFICATION</scope>
</reference>
<evidence type="ECO:0000256" key="9">
    <source>
        <dbReference type="ARBA" id="ARBA00023175"/>
    </source>
</evidence>
<dbReference type="OMA" id="YMLEIEQ"/>
<organism evidence="18">
    <name type="scientific">Thelazia callipaeda</name>
    <name type="common">Oriental eyeworm</name>
    <name type="synonym">Parasitic nematode</name>
    <dbReference type="NCBI Taxonomy" id="103827"/>
    <lineage>
        <taxon>Eukaryota</taxon>
        <taxon>Metazoa</taxon>
        <taxon>Ecdysozoa</taxon>
        <taxon>Nematoda</taxon>
        <taxon>Chromadorea</taxon>
        <taxon>Rhabditida</taxon>
        <taxon>Spirurina</taxon>
        <taxon>Spiruromorpha</taxon>
        <taxon>Thelazioidea</taxon>
        <taxon>Thelaziidae</taxon>
        <taxon>Thelazia</taxon>
    </lineage>
</organism>
<comment type="similarity">
    <text evidence="11 12">Belongs to the TRAFAC class myosin-kinesin ATPase superfamily. Kinesin family.</text>
</comment>
<evidence type="ECO:0000256" key="3">
    <source>
        <dbReference type="ARBA" id="ARBA00022574"/>
    </source>
</evidence>
<dbReference type="PROSITE" id="PS00411">
    <property type="entry name" value="KINESIN_MOTOR_1"/>
    <property type="match status" value="1"/>
</dbReference>
<keyword evidence="6 11" id="KW-0547">Nucleotide-binding</keyword>
<dbReference type="InterPro" id="IPR019821">
    <property type="entry name" value="Kinesin_motor_CS"/>
</dbReference>
<feature type="region of interest" description="Disordered" evidence="14">
    <location>
        <begin position="840"/>
        <end position="882"/>
    </location>
</feature>
<comment type="subcellular location">
    <subcellularLocation>
        <location evidence="1">Cytoplasm</location>
        <location evidence="1">Cytoskeleton</location>
    </subcellularLocation>
</comment>
<dbReference type="STRING" id="103827.A0A0N5CW38"/>
<evidence type="ECO:0000313" key="18">
    <source>
        <dbReference type="WBParaSite" id="TCLT_0000454901-mRNA-1"/>
    </source>
</evidence>
<keyword evidence="10" id="KW-0206">Cytoskeleton</keyword>
<dbReference type="EMBL" id="UYYF01004292">
    <property type="protein sequence ID" value="VDN01661.1"/>
    <property type="molecule type" value="Genomic_DNA"/>
</dbReference>
<feature type="binding site" evidence="11">
    <location>
        <begin position="85"/>
        <end position="92"/>
    </location>
    <ligand>
        <name>ATP</name>
        <dbReference type="ChEBI" id="CHEBI:30616"/>
    </ligand>
</feature>
<feature type="coiled-coil region" evidence="13">
    <location>
        <begin position="431"/>
        <end position="465"/>
    </location>
</feature>
<dbReference type="InterPro" id="IPR056532">
    <property type="entry name" value="KIF21A/B_hel_2"/>
</dbReference>
<dbReference type="InterPro" id="IPR036961">
    <property type="entry name" value="Kinesin_motor_dom_sf"/>
</dbReference>
<dbReference type="GO" id="GO:0005875">
    <property type="term" value="C:microtubule associated complex"/>
    <property type="evidence" value="ECO:0007669"/>
    <property type="project" value="TreeGrafter"/>
</dbReference>
<evidence type="ECO:0000259" key="15">
    <source>
        <dbReference type="PROSITE" id="PS50067"/>
    </source>
</evidence>
<proteinExistence type="inferred from homology"/>
<dbReference type="GO" id="GO:0051231">
    <property type="term" value="P:spindle elongation"/>
    <property type="evidence" value="ECO:0007669"/>
    <property type="project" value="TreeGrafter"/>
</dbReference>
<feature type="compositionally biased region" description="Basic and acidic residues" evidence="14">
    <location>
        <begin position="582"/>
        <end position="601"/>
    </location>
</feature>
<dbReference type="Gene3D" id="3.40.850.10">
    <property type="entry name" value="Kinesin motor domain"/>
    <property type="match status" value="1"/>
</dbReference>
<dbReference type="Pfam" id="PF25764">
    <property type="entry name" value="KIF21A_4th"/>
    <property type="match status" value="1"/>
</dbReference>
<keyword evidence="3" id="KW-0853">WD repeat</keyword>
<dbReference type="Pfam" id="PF00225">
    <property type="entry name" value="Kinesin"/>
    <property type="match status" value="1"/>
</dbReference>
<dbReference type="OrthoDB" id="3176171at2759"/>
<dbReference type="GO" id="GO:0008017">
    <property type="term" value="F:microtubule binding"/>
    <property type="evidence" value="ECO:0007669"/>
    <property type="project" value="InterPro"/>
</dbReference>
<dbReference type="GO" id="GO:0007018">
    <property type="term" value="P:microtubule-based movement"/>
    <property type="evidence" value="ECO:0007669"/>
    <property type="project" value="InterPro"/>
</dbReference>
<evidence type="ECO:0000313" key="17">
    <source>
        <dbReference type="Proteomes" id="UP000276776"/>
    </source>
</evidence>
<keyword evidence="9 11" id="KW-0505">Motor protein</keyword>
<keyword evidence="2" id="KW-0963">Cytoplasm</keyword>
<evidence type="ECO:0000256" key="12">
    <source>
        <dbReference type="RuleBase" id="RU000394"/>
    </source>
</evidence>
<dbReference type="InterPro" id="IPR027417">
    <property type="entry name" value="P-loop_NTPase"/>
</dbReference>
<keyword evidence="5" id="KW-0677">Repeat</keyword>
<evidence type="ECO:0000256" key="7">
    <source>
        <dbReference type="ARBA" id="ARBA00022840"/>
    </source>
</evidence>
<keyword evidence="4 12" id="KW-0493">Microtubule</keyword>
<keyword evidence="17" id="KW-1185">Reference proteome</keyword>
<feature type="region of interest" description="Disordered" evidence="14">
    <location>
        <begin position="582"/>
        <end position="602"/>
    </location>
</feature>
<feature type="coiled-coil region" evidence="13">
    <location>
        <begin position="809"/>
        <end position="839"/>
    </location>
</feature>
<name>A0A0N5CW38_THECL</name>
<dbReference type="GO" id="GO:0005874">
    <property type="term" value="C:microtubule"/>
    <property type="evidence" value="ECO:0007669"/>
    <property type="project" value="UniProtKB-KW"/>
</dbReference>
<evidence type="ECO:0000256" key="5">
    <source>
        <dbReference type="ARBA" id="ARBA00022737"/>
    </source>
</evidence>
<dbReference type="GO" id="GO:0007052">
    <property type="term" value="P:mitotic spindle organization"/>
    <property type="evidence" value="ECO:0007669"/>
    <property type="project" value="TreeGrafter"/>
</dbReference>
<dbReference type="PANTHER" id="PTHR47969:SF28">
    <property type="entry name" value="KINESIN-LIKE PROTEIN KIF21B"/>
    <property type="match status" value="1"/>
</dbReference>
<feature type="domain" description="Kinesin motor" evidence="15">
    <location>
        <begin position="6"/>
        <end position="371"/>
    </location>
</feature>
<evidence type="ECO:0000256" key="2">
    <source>
        <dbReference type="ARBA" id="ARBA00022490"/>
    </source>
</evidence>
<dbReference type="AlphaFoldDB" id="A0A0N5CW38"/>
<evidence type="ECO:0000256" key="4">
    <source>
        <dbReference type="ARBA" id="ARBA00022701"/>
    </source>
</evidence>
<keyword evidence="8 13" id="KW-0175">Coiled coil</keyword>
<evidence type="ECO:0000313" key="16">
    <source>
        <dbReference type="EMBL" id="VDN01661.1"/>
    </source>
</evidence>
<dbReference type="SMART" id="SM00129">
    <property type="entry name" value="KISc"/>
    <property type="match status" value="1"/>
</dbReference>
<sequence>MGDDNSLRVAVRVRPQSEREKADLNRICTTVYHNDSQINIGGQKNFTFDHAFDSGTQQQKIYDECVKGLVEGTFDGFNATVLAYGQTGSGKTYTMGTAFDMMDVMNENDIGIVPRAIQHLFSEMESRKQQALEQGFVEPCFDIVAQFVELYNEEIIDLLSHERVPTGLRIHEDVKGEIFLNGVTRIAVTNPVQTLEVLKNGSLNRKTASTNMNKQSSRSHAIFTMIIKQQRTVATKACDSQRALEQNNVNPPQDEDSTTELELLSAKFHFVDLAGSERLKRSGATGDRAREGISINFGLLALGNVICSLTATPVPGKVTYIPYRDSKLTRLLQDSLGGNSRTVMIACISPSDCDYVETLNTLNYANRAKNIKNKVIANQDKSSKVIGRLRSRIAELEAELLDFRQGRIKILDGIESFSDQYRENVLLQADVSQLRIRIKAMQETLEMLTARNVQLLAENSEIRAQMGILRDQNCHESHGDVSIESKKEGNNGLSDVIRVYIGELESLRCSLMESNATNEQLRQQLNHWKTQATKNAFRLPLHTLNTNKDVVNCSLNDNVEKVIACTPVTSLIQEAKADVERMKQSITESSHEGDRTNSELTDHEDDTMKTSIMVVNSDSDGDVEELKGIEDEDLEVENEAEAECLKLGDDLAELQAEISIKERLILKLEHSERRLAEVQLMYQRKIAEFSLRIKEMEAERDRVLAEMASKQPQKVVDTNHVRKIREDYEKKLATMRDEFKKLQSIEREHRKMQTKQAAKELERSRILSELNELKKAKVKLGPRMATLLRKIKEESNRAKSHETSIMKKIAGLEKEARRKDDIIQKLQNKDRQREEALKKSFNEVGRLRQLSRQASHNSGRKSERQRNLHLPQAQRPTSRTSVEMKVKAKWMIIEKLLRQRIIQRQTITKLENELEKAVTEKNALNEEIGRLEEDYIEEKDSDKRDLIGEHIDGCHAKMLYIMEHLSELRNTMAGIDENNKETTLAQYVI</sequence>